<dbReference type="RefSeq" id="WP_035371912.1">
    <property type="nucleotide sequence ID" value="NZ_BBRY01000008.1"/>
</dbReference>
<reference evidence="1" key="1">
    <citation type="submission" date="2021-07" db="EMBL/GenBank/DDBJ databases">
        <authorList>
            <person name="Fernandez M."/>
            <person name="Pereira P."/>
            <person name="Torres Tejerizo G.A."/>
            <person name="Gonzalez P."/>
            <person name="Agostini E."/>
        </authorList>
    </citation>
    <scope>NUCLEOTIDE SEQUENCE</scope>
    <source>
        <strain evidence="1">SFC 500-1A</strain>
    </source>
</reference>
<sequence length="64" mass="7476">MMLYGLQTDSKKSRKIIAKTTRKPADKTTLEVIEILSERRSLEMMVVEMEHANKNKILNERLTL</sequence>
<protein>
    <submittedName>
        <fullName evidence="1">Uncharacterized protein</fullName>
    </submittedName>
</protein>
<dbReference type="EMBL" id="JAHWXT010000007">
    <property type="protein sequence ID" value="MCF0266416.1"/>
    <property type="molecule type" value="Genomic_DNA"/>
</dbReference>
<accession>A0A8X8GKG7</accession>
<name>A0A8X8GKG7_ACIGI</name>
<dbReference type="AlphaFoldDB" id="A0A8X8GKG7"/>
<gene>
    <name evidence="1" type="ORF">KW868_18355</name>
</gene>
<organism evidence="1 2">
    <name type="scientific">Acinetobacter guillouiae</name>
    <name type="common">Acinetobacter genomosp. 11</name>
    <dbReference type="NCBI Taxonomy" id="106649"/>
    <lineage>
        <taxon>Bacteria</taxon>
        <taxon>Pseudomonadati</taxon>
        <taxon>Pseudomonadota</taxon>
        <taxon>Gammaproteobacteria</taxon>
        <taxon>Moraxellales</taxon>
        <taxon>Moraxellaceae</taxon>
        <taxon>Acinetobacter</taxon>
    </lineage>
</organism>
<proteinExistence type="predicted"/>
<evidence type="ECO:0000313" key="2">
    <source>
        <dbReference type="Proteomes" id="UP000887320"/>
    </source>
</evidence>
<evidence type="ECO:0000313" key="1">
    <source>
        <dbReference type="EMBL" id="MCF0266416.1"/>
    </source>
</evidence>
<comment type="caution">
    <text evidence="1">The sequence shown here is derived from an EMBL/GenBank/DDBJ whole genome shotgun (WGS) entry which is preliminary data.</text>
</comment>
<dbReference type="Proteomes" id="UP000887320">
    <property type="component" value="Unassembled WGS sequence"/>
</dbReference>